<accession>A0A151SDQ8</accession>
<dbReference type="EMBL" id="KQ483418">
    <property type="protein sequence ID" value="KYP52964.1"/>
    <property type="molecule type" value="Genomic_DNA"/>
</dbReference>
<dbReference type="Gramene" id="C.cajan_24304.t">
    <property type="protein sequence ID" value="C.cajan_24304.t.cds1"/>
    <property type="gene ID" value="C.cajan_24304"/>
</dbReference>
<gene>
    <name evidence="1" type="ORF">KK1_025171</name>
</gene>
<dbReference type="AlphaFoldDB" id="A0A151SDQ8"/>
<keyword evidence="2" id="KW-1185">Reference proteome</keyword>
<evidence type="ECO:0000313" key="1">
    <source>
        <dbReference type="EMBL" id="KYP52964.1"/>
    </source>
</evidence>
<name>A0A151SDQ8_CAJCA</name>
<reference evidence="1" key="1">
    <citation type="journal article" date="2012" name="Nat. Biotechnol.">
        <title>Draft genome sequence of pigeonpea (Cajanus cajan), an orphan legume crop of resource-poor farmers.</title>
        <authorList>
            <person name="Varshney R.K."/>
            <person name="Chen W."/>
            <person name="Li Y."/>
            <person name="Bharti A.K."/>
            <person name="Saxena R.K."/>
            <person name="Schlueter J.A."/>
            <person name="Donoghue M.T."/>
            <person name="Azam S."/>
            <person name="Fan G."/>
            <person name="Whaley A.M."/>
            <person name="Farmer A.D."/>
            <person name="Sheridan J."/>
            <person name="Iwata A."/>
            <person name="Tuteja R."/>
            <person name="Penmetsa R.V."/>
            <person name="Wu W."/>
            <person name="Upadhyaya H.D."/>
            <person name="Yang S.P."/>
            <person name="Shah T."/>
            <person name="Saxena K.B."/>
            <person name="Michael T."/>
            <person name="McCombie W.R."/>
            <person name="Yang B."/>
            <person name="Zhang G."/>
            <person name="Yang H."/>
            <person name="Wang J."/>
            <person name="Spillane C."/>
            <person name="Cook D.R."/>
            <person name="May G.D."/>
            <person name="Xu X."/>
            <person name="Jackson S.A."/>
        </authorList>
    </citation>
    <scope>NUCLEOTIDE SEQUENCE [LARGE SCALE GENOMIC DNA]</scope>
</reference>
<proteinExistence type="predicted"/>
<dbReference type="Proteomes" id="UP000075243">
    <property type="component" value="Unassembled WGS sequence"/>
</dbReference>
<organism evidence="1 2">
    <name type="scientific">Cajanus cajan</name>
    <name type="common">Pigeon pea</name>
    <name type="synonym">Cajanus indicus</name>
    <dbReference type="NCBI Taxonomy" id="3821"/>
    <lineage>
        <taxon>Eukaryota</taxon>
        <taxon>Viridiplantae</taxon>
        <taxon>Streptophyta</taxon>
        <taxon>Embryophyta</taxon>
        <taxon>Tracheophyta</taxon>
        <taxon>Spermatophyta</taxon>
        <taxon>Magnoliopsida</taxon>
        <taxon>eudicotyledons</taxon>
        <taxon>Gunneridae</taxon>
        <taxon>Pentapetalae</taxon>
        <taxon>rosids</taxon>
        <taxon>fabids</taxon>
        <taxon>Fabales</taxon>
        <taxon>Fabaceae</taxon>
        <taxon>Papilionoideae</taxon>
        <taxon>50 kb inversion clade</taxon>
        <taxon>NPAAA clade</taxon>
        <taxon>indigoferoid/millettioid clade</taxon>
        <taxon>Phaseoleae</taxon>
        <taxon>Cajanus</taxon>
    </lineage>
</organism>
<sequence>FYSKKNFCDFKSLKRRGLRFGDRNTSYFHAQILAWRRRKKIWGLLLSNGTWHMDFDVLNNKAFHFYWELFRKESHGVFVDMHLGVPPIFGIRGCGHPF</sequence>
<protein>
    <submittedName>
        <fullName evidence="1">Uncharacterized protein</fullName>
    </submittedName>
</protein>
<feature type="non-terminal residue" evidence="1">
    <location>
        <position position="1"/>
    </location>
</feature>
<evidence type="ECO:0000313" key="2">
    <source>
        <dbReference type="Proteomes" id="UP000075243"/>
    </source>
</evidence>